<sequence length="182" mass="20581">MGKVQEFGSLTNLKVVLANEGFDNIKLKYMDENWVMIEFQIEASKENFKANMGIGSWYGLKVLLIESPLNGGDLLHVEDQDEGKVFWVRAKEVSDKHKYATVKGESGVEEVSETIFENEQSQAHKKDDLNIGQNDIRSQDLFNIYDLFNKKQDNIIGGSSSNDNLKYPPGFTPTVATKEIKK</sequence>
<dbReference type="EMBL" id="BQNB010014567">
    <property type="protein sequence ID" value="GJT29734.1"/>
    <property type="molecule type" value="Genomic_DNA"/>
</dbReference>
<evidence type="ECO:0000313" key="1">
    <source>
        <dbReference type="EMBL" id="GJT29734.1"/>
    </source>
</evidence>
<reference evidence="1" key="2">
    <citation type="submission" date="2022-01" db="EMBL/GenBank/DDBJ databases">
        <authorList>
            <person name="Yamashiro T."/>
            <person name="Shiraishi A."/>
            <person name="Satake H."/>
            <person name="Nakayama K."/>
        </authorList>
    </citation>
    <scope>NUCLEOTIDE SEQUENCE</scope>
</reference>
<keyword evidence="2" id="KW-1185">Reference proteome</keyword>
<gene>
    <name evidence="1" type="ORF">Tco_0910009</name>
</gene>
<reference evidence="1" key="1">
    <citation type="journal article" date="2022" name="Int. J. Mol. Sci.">
        <title>Draft Genome of Tanacetum Coccineum: Genomic Comparison of Closely Related Tanacetum-Family Plants.</title>
        <authorList>
            <person name="Yamashiro T."/>
            <person name="Shiraishi A."/>
            <person name="Nakayama K."/>
            <person name="Satake H."/>
        </authorList>
    </citation>
    <scope>NUCLEOTIDE SEQUENCE</scope>
</reference>
<name>A0ABQ5CSN1_9ASTR</name>
<evidence type="ECO:0000313" key="2">
    <source>
        <dbReference type="Proteomes" id="UP001151760"/>
    </source>
</evidence>
<protein>
    <submittedName>
        <fullName evidence="1">Uncharacterized protein</fullName>
    </submittedName>
</protein>
<proteinExistence type="predicted"/>
<accession>A0ABQ5CSN1</accession>
<organism evidence="1 2">
    <name type="scientific">Tanacetum coccineum</name>
    <dbReference type="NCBI Taxonomy" id="301880"/>
    <lineage>
        <taxon>Eukaryota</taxon>
        <taxon>Viridiplantae</taxon>
        <taxon>Streptophyta</taxon>
        <taxon>Embryophyta</taxon>
        <taxon>Tracheophyta</taxon>
        <taxon>Spermatophyta</taxon>
        <taxon>Magnoliopsida</taxon>
        <taxon>eudicotyledons</taxon>
        <taxon>Gunneridae</taxon>
        <taxon>Pentapetalae</taxon>
        <taxon>asterids</taxon>
        <taxon>campanulids</taxon>
        <taxon>Asterales</taxon>
        <taxon>Asteraceae</taxon>
        <taxon>Asteroideae</taxon>
        <taxon>Anthemideae</taxon>
        <taxon>Anthemidinae</taxon>
        <taxon>Tanacetum</taxon>
    </lineage>
</organism>
<dbReference type="Proteomes" id="UP001151760">
    <property type="component" value="Unassembled WGS sequence"/>
</dbReference>
<comment type="caution">
    <text evidence="1">The sequence shown here is derived from an EMBL/GenBank/DDBJ whole genome shotgun (WGS) entry which is preliminary data.</text>
</comment>